<organism evidence="2 3">
    <name type="scientific">Chlamydomonas reinhardtii</name>
    <name type="common">Chlamydomonas smithii</name>
    <dbReference type="NCBI Taxonomy" id="3055"/>
    <lineage>
        <taxon>Eukaryota</taxon>
        <taxon>Viridiplantae</taxon>
        <taxon>Chlorophyta</taxon>
        <taxon>core chlorophytes</taxon>
        <taxon>Chlorophyceae</taxon>
        <taxon>CS clade</taxon>
        <taxon>Chlamydomonadales</taxon>
        <taxon>Chlamydomonadaceae</taxon>
        <taxon>Chlamydomonas</taxon>
    </lineage>
</organism>
<proteinExistence type="evidence at protein level"/>
<sequence length="206" mass="23496">MLALLAVRARSPSLPSITLPARLLSTQTSASVSETYSNRPTSSAESTEAVSSSGQSASKWDWKWVLGKASGRKPAITRPRRHQWHYCNPEYDPAAPLPEVLRSPFGPPGAERSHDWATYARHLQLQPENRRDLKRYRARFVRFMQLRELDWREAFQRGVAEDSRVSNKVARAKAEAQRQDAWSDYKQAMWQRAQLADSHQSHGTGR</sequence>
<protein>
    <submittedName>
        <fullName evidence="2">Uncharacterized protein</fullName>
    </submittedName>
</protein>
<dbReference type="KEGG" id="cre:CHLRE_09g417100v5"/>
<reference evidence="2 3" key="1">
    <citation type="journal article" date="2007" name="Science">
        <title>The Chlamydomonas genome reveals the evolution of key animal and plant functions.</title>
        <authorList>
            <person name="Merchant S.S."/>
            <person name="Prochnik S.E."/>
            <person name="Vallon O."/>
            <person name="Harris E.H."/>
            <person name="Karpowicz S.J."/>
            <person name="Witman G.B."/>
            <person name="Terry A."/>
            <person name="Salamov A."/>
            <person name="Fritz-Laylin L.K."/>
            <person name="Marechal-Drouard L."/>
            <person name="Marshall W.F."/>
            <person name="Qu L.H."/>
            <person name="Nelson D.R."/>
            <person name="Sanderfoot A.A."/>
            <person name="Spalding M.H."/>
            <person name="Kapitonov V.V."/>
            <person name="Ren Q."/>
            <person name="Ferris P."/>
            <person name="Lindquist E."/>
            <person name="Shapiro H."/>
            <person name="Lucas S.M."/>
            <person name="Grimwood J."/>
            <person name="Schmutz J."/>
            <person name="Cardol P."/>
            <person name="Cerutti H."/>
            <person name="Chanfreau G."/>
            <person name="Chen C.L."/>
            <person name="Cognat V."/>
            <person name="Croft M.T."/>
            <person name="Dent R."/>
            <person name="Dutcher S."/>
            <person name="Fernandez E."/>
            <person name="Fukuzawa H."/>
            <person name="Gonzalez-Ballester D."/>
            <person name="Gonzalez-Halphen D."/>
            <person name="Hallmann A."/>
            <person name="Hanikenne M."/>
            <person name="Hippler M."/>
            <person name="Inwood W."/>
            <person name="Jabbari K."/>
            <person name="Kalanon M."/>
            <person name="Kuras R."/>
            <person name="Lefebvre P.A."/>
            <person name="Lemaire S.D."/>
            <person name="Lobanov A.V."/>
            <person name="Lohr M."/>
            <person name="Manuell A."/>
            <person name="Meier I."/>
            <person name="Mets L."/>
            <person name="Mittag M."/>
            <person name="Mittelmeier T."/>
            <person name="Moroney J.V."/>
            <person name="Moseley J."/>
            <person name="Napoli C."/>
            <person name="Nedelcu A.M."/>
            <person name="Niyogi K."/>
            <person name="Novoselov S.V."/>
            <person name="Paulsen I.T."/>
            <person name="Pazour G."/>
            <person name="Purton S."/>
            <person name="Ral J.P."/>
            <person name="Riano-Pachon D.M."/>
            <person name="Riekhof W."/>
            <person name="Rymarquis L."/>
            <person name="Schroda M."/>
            <person name="Stern D."/>
            <person name="Umen J."/>
            <person name="Willows R."/>
            <person name="Wilson N."/>
            <person name="Zimmer S.L."/>
            <person name="Allmer J."/>
            <person name="Balk J."/>
            <person name="Bisova K."/>
            <person name="Chen C.J."/>
            <person name="Elias M."/>
            <person name="Gendler K."/>
            <person name="Hauser C."/>
            <person name="Lamb M.R."/>
            <person name="Ledford H."/>
            <person name="Long J.C."/>
            <person name="Minagawa J."/>
            <person name="Page M.D."/>
            <person name="Pan J."/>
            <person name="Pootakham W."/>
            <person name="Roje S."/>
            <person name="Rose A."/>
            <person name="Stahlberg E."/>
            <person name="Terauchi A.M."/>
            <person name="Yang P."/>
            <person name="Ball S."/>
            <person name="Bowler C."/>
            <person name="Dieckmann C.L."/>
            <person name="Gladyshev V.N."/>
            <person name="Green P."/>
            <person name="Jorgensen R."/>
            <person name="Mayfield S."/>
            <person name="Mueller-Roeber B."/>
            <person name="Rajamani S."/>
            <person name="Sayre R.T."/>
            <person name="Brokstein P."/>
            <person name="Dubchak I."/>
            <person name="Goodstein D."/>
            <person name="Hornick L."/>
            <person name="Huang Y.W."/>
            <person name="Jhaveri J."/>
            <person name="Luo Y."/>
            <person name="Martinez D."/>
            <person name="Ngau W.C."/>
            <person name="Otillar B."/>
            <person name="Poliakov A."/>
            <person name="Porter A."/>
            <person name="Szajkowski L."/>
            <person name="Werner G."/>
            <person name="Zhou K."/>
            <person name="Grigoriev I.V."/>
            <person name="Rokhsar D.S."/>
            <person name="Grossman A.R."/>
        </authorList>
    </citation>
    <scope>NUCLEOTIDE SEQUENCE [LARGE SCALE GENOMIC DNA]</scope>
    <source>
        <strain evidence="3">CC-503</strain>
    </source>
</reference>
<dbReference type="EMDB" id="EMD-13480"/>
<dbReference type="RefSeq" id="XP_001696762.1">
    <property type="nucleotide sequence ID" value="XM_001696710.2"/>
</dbReference>
<reference evidence="4" key="2">
    <citation type="journal article" date="2021" name="Nat. Commun.">
        <title>How to build a ribosome from RNA fragments in Chlamydomonas mitochondria.</title>
        <authorList>
            <person name="Waltz F."/>
            <person name="Salinas-Giege T."/>
            <person name="Englmeier R."/>
            <person name="Meichel H."/>
            <person name="Soufari H."/>
            <person name="Kuhn L."/>
            <person name="Pfeffer S."/>
            <person name="Forster F."/>
            <person name="Engel B.D."/>
            <person name="Giege P."/>
            <person name="Drouard L."/>
            <person name="Hashem Y."/>
        </authorList>
    </citation>
    <scope>STRUCTURE BY ELECTRON MICROSCOPY (3.00 ANGSTROMS)</scope>
</reference>
<dbReference type="OrthoDB" id="544002at2759"/>
<dbReference type="PaxDb" id="3055-EDP00870"/>
<dbReference type="EMBL" id="CM008970">
    <property type="protein sequence ID" value="PNW79490.1"/>
    <property type="molecule type" value="Genomic_DNA"/>
</dbReference>
<dbReference type="SMR" id="A8J535"/>
<dbReference type="Gramene" id="PNW79490">
    <property type="protein sequence ID" value="PNW79490"/>
    <property type="gene ID" value="CHLRE_09g417100v5"/>
</dbReference>
<name>A8J535_CHLRE</name>
<dbReference type="STRING" id="3055.A8J535"/>
<evidence type="ECO:0000256" key="1">
    <source>
        <dbReference type="SAM" id="MobiDB-lite"/>
    </source>
</evidence>
<keyword evidence="4" id="KW-0002">3D-structure</keyword>
<dbReference type="Proteomes" id="UP000006906">
    <property type="component" value="Chromosome 9"/>
</dbReference>
<feature type="compositionally biased region" description="Low complexity" evidence="1">
    <location>
        <begin position="41"/>
        <end position="52"/>
    </location>
</feature>
<evidence type="ECO:0000313" key="2">
    <source>
        <dbReference type="EMBL" id="PNW79490.1"/>
    </source>
</evidence>
<evidence type="ECO:0000313" key="3">
    <source>
        <dbReference type="Proteomes" id="UP000006906"/>
    </source>
</evidence>
<keyword evidence="3" id="KW-1185">Reference proteome</keyword>
<dbReference type="HOGENOM" id="CLU_1333617_0_0_1"/>
<feature type="compositionally biased region" description="Polar residues" evidence="1">
    <location>
        <begin position="28"/>
        <end position="40"/>
    </location>
</feature>
<gene>
    <name evidence="2" type="ORF">CHLRE_09g417100v5</name>
</gene>
<evidence type="ECO:0007829" key="4">
    <source>
        <dbReference type="PDB" id="7PKT"/>
    </source>
</evidence>
<accession>A8J535</accession>
<dbReference type="AlphaFoldDB" id="A8J535"/>
<dbReference type="PDB" id="7PKT">
    <property type="method" value="EM"/>
    <property type="resolution" value="3.00 A"/>
    <property type="chains" value="L=1-206"/>
</dbReference>
<dbReference type="GeneID" id="5722403"/>
<dbReference type="InParanoid" id="A8J535"/>
<feature type="region of interest" description="Disordered" evidence="1">
    <location>
        <begin position="28"/>
        <end position="52"/>
    </location>
</feature>